<dbReference type="EMBL" id="CP042326">
    <property type="protein sequence ID" value="QDZ39917.1"/>
    <property type="molecule type" value="Genomic_DNA"/>
</dbReference>
<dbReference type="Proteomes" id="UP000318453">
    <property type="component" value="Chromosome"/>
</dbReference>
<organism evidence="4 5">
    <name type="scientific">Euhalothece natronophila Z-M001</name>
    <dbReference type="NCBI Taxonomy" id="522448"/>
    <lineage>
        <taxon>Bacteria</taxon>
        <taxon>Bacillati</taxon>
        <taxon>Cyanobacteriota</taxon>
        <taxon>Cyanophyceae</taxon>
        <taxon>Oscillatoriophycideae</taxon>
        <taxon>Chroococcales</taxon>
        <taxon>Halothecacae</taxon>
        <taxon>Halothece cluster</taxon>
        <taxon>Euhalothece</taxon>
    </lineage>
</organism>
<accession>A0A5B8NLV3</accession>
<dbReference type="InterPro" id="IPR047684">
    <property type="entry name" value="Por_som-like"/>
</dbReference>
<dbReference type="InterPro" id="IPR051465">
    <property type="entry name" value="Cell_Envelope_Struct_Comp"/>
</dbReference>
<feature type="signal peptide" evidence="1">
    <location>
        <begin position="1"/>
        <end position="26"/>
    </location>
</feature>
<keyword evidence="2" id="KW-0175">Coiled coil</keyword>
<evidence type="ECO:0000259" key="3">
    <source>
        <dbReference type="PROSITE" id="PS51272"/>
    </source>
</evidence>
<keyword evidence="1" id="KW-0732">Signal</keyword>
<dbReference type="InterPro" id="IPR007049">
    <property type="entry name" value="Carb-sel_porin_OprB"/>
</dbReference>
<reference evidence="4 5" key="1">
    <citation type="submission" date="2019-08" db="EMBL/GenBank/DDBJ databases">
        <title>Carotenoids and Carotenoid Binding Proteins in the Halophilic Cyanobacterium Euhalothece sp. ZM00.</title>
        <authorList>
            <person name="Cho S.M."/>
            <person name="Song J.Y."/>
            <person name="Park Y.-I."/>
        </authorList>
    </citation>
    <scope>NUCLEOTIDE SEQUENCE [LARGE SCALE GENOMIC DNA]</scope>
    <source>
        <strain evidence="4 5">Z-M001</strain>
    </source>
</reference>
<dbReference type="GO" id="GO:0016020">
    <property type="term" value="C:membrane"/>
    <property type="evidence" value="ECO:0007669"/>
    <property type="project" value="InterPro"/>
</dbReference>
<gene>
    <name evidence="4" type="ORF">FRE64_08150</name>
</gene>
<dbReference type="RefSeq" id="WP_146295513.1">
    <property type="nucleotide sequence ID" value="NZ_CP042326.1"/>
</dbReference>
<dbReference type="OrthoDB" id="541604at2"/>
<evidence type="ECO:0000256" key="2">
    <source>
        <dbReference type="SAM" id="Coils"/>
    </source>
</evidence>
<dbReference type="KEGG" id="enn:FRE64_08150"/>
<dbReference type="InterPro" id="IPR001119">
    <property type="entry name" value="SLH_dom"/>
</dbReference>
<sequence>MSLSWKKFLVIAPSLGALAMVQTALAEELPFSASAEDQSSELLDQIDLYNQESGSSINQVNSVFQLEDVSPDDWAFEALRNLVERYGCIAGYPDGTFRGNEAMTRYEFAAGLNACLQQIETLIATDGADVSEEDLATLQRLTQEFEAELATLATRVDDLEGRTAFLEDTQFSTTTQLNSQVVFDLAGANSVDKAVAAQDEFDDDLGEVDSNLHLTRRIRMNFDSSFTGEDRLRVRFQESTSDTLAGATGARAATRNLSAGGTDGNFELGQLMYSFPVGDNVVTHLGAQGVLIDDVFNAGPTAGFAYNSINLFTAYNNLVYDVSAVGGASIGANIFLGDRVQVDLGYFATDGRDPEEGLFGGDYSAGGQIGVDLGDVDLAATYLRSYQGGGPTDDDQFNYDLSGFVGSPAAANPFRQAQDGDDLAASADHFGLQANWRVSPRFNVGGYFGYVNANTQAGPDGDAELINWLVNASFPDLGAEGSALILAFGQPPKLTSSSGSAVDTDPDNGYLLSAEYQFPVSDNIDIATGGYALFNPNHNSDNDDIYVGRVRTVFSF</sequence>
<dbReference type="PANTHER" id="PTHR43308:SF1">
    <property type="entry name" value="OUTER MEMBRANE PROTEIN ALPHA"/>
    <property type="match status" value="1"/>
</dbReference>
<evidence type="ECO:0000313" key="4">
    <source>
        <dbReference type="EMBL" id="QDZ39917.1"/>
    </source>
</evidence>
<comment type="similarity">
    <text evidence="1">Belongs to the OprB family.</text>
</comment>
<dbReference type="AlphaFoldDB" id="A0A5B8NLV3"/>
<dbReference type="PANTHER" id="PTHR43308">
    <property type="entry name" value="OUTER MEMBRANE PROTEIN ALPHA-RELATED"/>
    <property type="match status" value="1"/>
</dbReference>
<name>A0A5B8NLV3_9CHRO</name>
<proteinExistence type="inferred from homology"/>
<feature type="coiled-coil region" evidence="2">
    <location>
        <begin position="128"/>
        <end position="162"/>
    </location>
</feature>
<dbReference type="NCBIfam" id="NF033921">
    <property type="entry name" value="por_somb"/>
    <property type="match status" value="1"/>
</dbReference>
<keyword evidence="5" id="KW-1185">Reference proteome</keyword>
<dbReference type="Pfam" id="PF00395">
    <property type="entry name" value="SLH"/>
    <property type="match status" value="1"/>
</dbReference>
<dbReference type="GO" id="GO:0008643">
    <property type="term" value="P:carbohydrate transport"/>
    <property type="evidence" value="ECO:0007669"/>
    <property type="project" value="InterPro"/>
</dbReference>
<protein>
    <submittedName>
        <fullName evidence="4">S-layer protein</fullName>
    </submittedName>
</protein>
<feature type="domain" description="SLH" evidence="3">
    <location>
        <begin position="62"/>
        <end position="126"/>
    </location>
</feature>
<dbReference type="PROSITE" id="PS51272">
    <property type="entry name" value="SLH"/>
    <property type="match status" value="1"/>
</dbReference>
<evidence type="ECO:0000256" key="1">
    <source>
        <dbReference type="RuleBase" id="RU363072"/>
    </source>
</evidence>
<feature type="chain" id="PRO_5022983952" evidence="1">
    <location>
        <begin position="27"/>
        <end position="556"/>
    </location>
</feature>
<evidence type="ECO:0000313" key="5">
    <source>
        <dbReference type="Proteomes" id="UP000318453"/>
    </source>
</evidence>
<dbReference type="GO" id="GO:0015288">
    <property type="term" value="F:porin activity"/>
    <property type="evidence" value="ECO:0007669"/>
    <property type="project" value="InterPro"/>
</dbReference>
<dbReference type="Pfam" id="PF04966">
    <property type="entry name" value="OprB"/>
    <property type="match status" value="1"/>
</dbReference>